<feature type="domain" description="PASTA" evidence="5">
    <location>
        <begin position="608"/>
        <end position="668"/>
    </location>
</feature>
<comment type="subcellular location">
    <subcellularLocation>
        <location evidence="1">Membrane</location>
    </subcellularLocation>
</comment>
<evidence type="ECO:0000259" key="5">
    <source>
        <dbReference type="PROSITE" id="PS51178"/>
    </source>
</evidence>
<dbReference type="Gene3D" id="3.40.710.10">
    <property type="entry name" value="DD-peptidase/beta-lactamase superfamily"/>
    <property type="match status" value="1"/>
</dbReference>
<dbReference type="InterPro" id="IPR036138">
    <property type="entry name" value="PBP_dimer_sf"/>
</dbReference>
<dbReference type="Gene3D" id="3.90.1310.10">
    <property type="entry name" value="Penicillin-binding protein 2a (Domain 2)"/>
    <property type="match status" value="1"/>
</dbReference>
<dbReference type="EMBL" id="MBTG01000056">
    <property type="protein sequence ID" value="OPH47510.1"/>
    <property type="molecule type" value="Genomic_DNA"/>
</dbReference>
<dbReference type="Proteomes" id="UP000190626">
    <property type="component" value="Unassembled WGS sequence"/>
</dbReference>
<dbReference type="InterPro" id="IPR050515">
    <property type="entry name" value="Beta-lactam/transpept"/>
</dbReference>
<comment type="caution">
    <text evidence="6">The sequence shown here is derived from an EMBL/GenBank/DDBJ whole genome shotgun (WGS) entry which is preliminary data.</text>
</comment>
<name>A0A1V4H8H1_9BACL</name>
<dbReference type="InterPro" id="IPR012338">
    <property type="entry name" value="Beta-lactam/transpept-like"/>
</dbReference>
<dbReference type="SUPFAM" id="SSF56601">
    <property type="entry name" value="beta-lactamase/transpeptidase-like"/>
    <property type="match status" value="1"/>
</dbReference>
<evidence type="ECO:0000313" key="6">
    <source>
        <dbReference type="EMBL" id="OPH47510.1"/>
    </source>
</evidence>
<organism evidence="6 7">
    <name type="scientific">Paenibacillus ferrarius</name>
    <dbReference type="NCBI Taxonomy" id="1469647"/>
    <lineage>
        <taxon>Bacteria</taxon>
        <taxon>Bacillati</taxon>
        <taxon>Bacillota</taxon>
        <taxon>Bacilli</taxon>
        <taxon>Bacillales</taxon>
        <taxon>Paenibacillaceae</taxon>
        <taxon>Paenibacillus</taxon>
    </lineage>
</organism>
<gene>
    <name evidence="6" type="ORF">BC351_09925</name>
</gene>
<dbReference type="CDD" id="cd06576">
    <property type="entry name" value="PASTA_Pbp2x-like_1"/>
    <property type="match status" value="1"/>
</dbReference>
<evidence type="ECO:0000256" key="3">
    <source>
        <dbReference type="ARBA" id="ARBA00023136"/>
    </source>
</evidence>
<feature type="compositionally biased region" description="Low complexity" evidence="4">
    <location>
        <begin position="728"/>
        <end position="740"/>
    </location>
</feature>
<keyword evidence="3" id="KW-0472">Membrane</keyword>
<dbReference type="PANTHER" id="PTHR30627">
    <property type="entry name" value="PEPTIDOGLYCAN D,D-TRANSPEPTIDASE"/>
    <property type="match status" value="1"/>
</dbReference>
<keyword evidence="7" id="KW-1185">Reference proteome</keyword>
<dbReference type="GO" id="GO:0008658">
    <property type="term" value="F:penicillin binding"/>
    <property type="evidence" value="ECO:0007669"/>
    <property type="project" value="InterPro"/>
</dbReference>
<proteinExistence type="inferred from homology"/>
<dbReference type="AlphaFoldDB" id="A0A1V4H8H1"/>
<dbReference type="InterPro" id="IPR001460">
    <property type="entry name" value="PCN-bd_Tpept"/>
</dbReference>
<dbReference type="Pfam" id="PF00905">
    <property type="entry name" value="Transpeptidase"/>
    <property type="match status" value="1"/>
</dbReference>
<dbReference type="STRING" id="1469647.BC351_09925"/>
<comment type="similarity">
    <text evidence="2">Belongs to the transpeptidase family.</text>
</comment>
<dbReference type="SUPFAM" id="SSF54184">
    <property type="entry name" value="Penicillin-binding protein 2x (pbp-2x), c-terminal domain"/>
    <property type="match status" value="1"/>
</dbReference>
<dbReference type="PROSITE" id="PS51178">
    <property type="entry name" value="PASTA"/>
    <property type="match status" value="1"/>
</dbReference>
<feature type="region of interest" description="Disordered" evidence="4">
    <location>
        <begin position="723"/>
        <end position="759"/>
    </location>
</feature>
<sequence>MTKKIKLRSLLIGGFFTLLFVVLVGRVYWIQVVEASWLLKGAETRWETDKIIAPVRGTIMDRNDKALAVEGTAYTIALNPKVIDGYKVSEPIVQGLAEILKESEETKPELVNKIRKLATRLKQDGSDFAANVEIRNEGWKIDKDKADKVRELIKTLQTKLNLSTRANVGISILEEKKRYYPGQTLASHILGYTNKEGEAALGLELKLNDTLKGIPGMLSYEKDGKGVELPDAKVDFKPAVDGNNVRLTIDKNIQFYLESALAKVNDKWHPKSLTAIAVNPQTMEILGMANTPTFNPNTYWTIKDQADFKNGAVASRYEPGSTFKLVTLAGAIEEGVFNPAEMYQSGQIQVADRVLHDHNYVGWGKISFLDGLKRSSNVAFVKLGLEKLTEPKFRNYITKFGFEEKTNIDMPNEVSGLVDMKYKPEIATATYGQGKVVVTAIQQTAAYAAMANGGKLMWPHIVKDIVDPKTGKTIQSFEPKVVRQVVSEKTANLVSGYLEQVVSDQEIGTGKLAYMEGYRVAGKTGTANLVRPGEKTYSPNTWVISFIGYAPVENPQILVTLIADQPDLGGNYHLGGQVLAPAFKEIVGESLQYMGVASNKQTKMVAKEANKLTVPNFSESTSESAKATAKESGLSLEVFGKGNKVVDQFPKAGTEILSAQRIYVAMQPVDGMPLPNLVGRSLRDAVEACSFFKVDCQTSGEGYVSDQAVSGDGEGRSATLQLKPLSEKTAASDSQASASSTPPPKAKTEDQRSTGKKAP</sequence>
<dbReference type="GO" id="GO:0005886">
    <property type="term" value="C:plasma membrane"/>
    <property type="evidence" value="ECO:0007669"/>
    <property type="project" value="TreeGrafter"/>
</dbReference>
<dbReference type="Pfam" id="PF03717">
    <property type="entry name" value="PBP_dimer"/>
    <property type="match status" value="1"/>
</dbReference>
<dbReference type="SUPFAM" id="SSF56519">
    <property type="entry name" value="Penicillin binding protein dimerisation domain"/>
    <property type="match status" value="1"/>
</dbReference>
<keyword evidence="6" id="KW-0808">Transferase</keyword>
<dbReference type="GO" id="GO:0071555">
    <property type="term" value="P:cell wall organization"/>
    <property type="evidence" value="ECO:0007669"/>
    <property type="project" value="TreeGrafter"/>
</dbReference>
<evidence type="ECO:0000313" key="7">
    <source>
        <dbReference type="Proteomes" id="UP000190626"/>
    </source>
</evidence>
<dbReference type="RefSeq" id="WP_079420029.1">
    <property type="nucleotide sequence ID" value="NZ_MBTG01000056.1"/>
</dbReference>
<dbReference type="InterPro" id="IPR005311">
    <property type="entry name" value="PBP_dimer"/>
</dbReference>
<protein>
    <submittedName>
        <fullName evidence="6">Peptidoglycan glycosyltransferase</fullName>
    </submittedName>
</protein>
<evidence type="ECO:0000256" key="1">
    <source>
        <dbReference type="ARBA" id="ARBA00004370"/>
    </source>
</evidence>
<reference evidence="7" key="1">
    <citation type="submission" date="2016-07" db="EMBL/GenBank/DDBJ databases">
        <authorList>
            <person name="Florea S."/>
            <person name="Webb J.S."/>
            <person name="Jaromczyk J."/>
            <person name="Schardl C.L."/>
        </authorList>
    </citation>
    <scope>NUCLEOTIDE SEQUENCE [LARGE SCALE GENOMIC DNA]</scope>
    <source>
        <strain evidence="7">CY1</strain>
    </source>
</reference>
<dbReference type="PANTHER" id="PTHR30627:SF26">
    <property type="entry name" value="PENICILLIN-BINDING PROTEIN 2B"/>
    <property type="match status" value="1"/>
</dbReference>
<evidence type="ECO:0000256" key="4">
    <source>
        <dbReference type="SAM" id="MobiDB-lite"/>
    </source>
</evidence>
<dbReference type="InterPro" id="IPR005543">
    <property type="entry name" value="PASTA_dom"/>
</dbReference>
<dbReference type="Pfam" id="PF03793">
    <property type="entry name" value="PASTA"/>
    <property type="match status" value="1"/>
</dbReference>
<dbReference type="SMART" id="SM00740">
    <property type="entry name" value="PASTA"/>
    <property type="match status" value="1"/>
</dbReference>
<evidence type="ECO:0000256" key="2">
    <source>
        <dbReference type="ARBA" id="ARBA00007171"/>
    </source>
</evidence>
<dbReference type="GO" id="GO:0016740">
    <property type="term" value="F:transferase activity"/>
    <property type="evidence" value="ECO:0007669"/>
    <property type="project" value="UniProtKB-KW"/>
</dbReference>
<dbReference type="OrthoDB" id="9804124at2"/>
<accession>A0A1V4H8H1</accession>